<evidence type="ECO:0000256" key="1">
    <source>
        <dbReference type="SAM" id="Phobius"/>
    </source>
</evidence>
<dbReference type="InterPro" id="IPR051532">
    <property type="entry name" value="Ester_Hydrolysis_Enzymes"/>
</dbReference>
<dbReference type="Pfam" id="PF13472">
    <property type="entry name" value="Lipase_GDSL_2"/>
    <property type="match status" value="1"/>
</dbReference>
<feature type="domain" description="SGNH hydrolase-type esterase" evidence="2">
    <location>
        <begin position="65"/>
        <end position="253"/>
    </location>
</feature>
<accession>A0A5C4T4R5</accession>
<comment type="caution">
    <text evidence="3">The sequence shown here is derived from an EMBL/GenBank/DDBJ whole genome shotgun (WGS) entry which is preliminary data.</text>
</comment>
<dbReference type="OrthoDB" id="252349at2"/>
<dbReference type="InterPro" id="IPR013830">
    <property type="entry name" value="SGNH_hydro"/>
</dbReference>
<dbReference type="PANTHER" id="PTHR30383">
    <property type="entry name" value="THIOESTERASE 1/PROTEASE 1/LYSOPHOSPHOLIPASE L1"/>
    <property type="match status" value="1"/>
</dbReference>
<protein>
    <submittedName>
        <fullName evidence="3">GDSL family lipase</fullName>
    </submittedName>
</protein>
<dbReference type="EMBL" id="VDCQ01000037">
    <property type="protein sequence ID" value="TNJ63866.1"/>
    <property type="molecule type" value="Genomic_DNA"/>
</dbReference>
<dbReference type="RefSeq" id="WP_139604723.1">
    <property type="nucleotide sequence ID" value="NZ_VDCQ01000037.1"/>
</dbReference>
<reference evidence="3 4" key="1">
    <citation type="submission" date="2019-05" db="EMBL/GenBank/DDBJ databases">
        <title>We sequenced the genome of Paenibacillus hemerocallicola KCTC 33185 for further insight into its adaptation and study the phylogeny of Paenibacillus.</title>
        <authorList>
            <person name="Narsing Rao M.P."/>
        </authorList>
    </citation>
    <scope>NUCLEOTIDE SEQUENCE [LARGE SCALE GENOMIC DNA]</scope>
    <source>
        <strain evidence="3 4">KCTC 33185</strain>
    </source>
</reference>
<name>A0A5C4T4R5_9BACL</name>
<gene>
    <name evidence="3" type="ORF">FE784_23635</name>
</gene>
<keyword evidence="1" id="KW-1133">Transmembrane helix</keyword>
<dbReference type="SUPFAM" id="SSF52266">
    <property type="entry name" value="SGNH hydrolase"/>
    <property type="match status" value="1"/>
</dbReference>
<dbReference type="Proteomes" id="UP000307943">
    <property type="component" value="Unassembled WGS sequence"/>
</dbReference>
<keyword evidence="1" id="KW-0812">Transmembrane</keyword>
<feature type="transmembrane region" description="Helical" evidence="1">
    <location>
        <begin position="7"/>
        <end position="32"/>
    </location>
</feature>
<keyword evidence="4" id="KW-1185">Reference proteome</keyword>
<evidence type="ECO:0000313" key="3">
    <source>
        <dbReference type="EMBL" id="TNJ63866.1"/>
    </source>
</evidence>
<dbReference type="GO" id="GO:0004622">
    <property type="term" value="F:phosphatidylcholine lysophospholipase activity"/>
    <property type="evidence" value="ECO:0007669"/>
    <property type="project" value="TreeGrafter"/>
</dbReference>
<keyword evidence="1" id="KW-0472">Membrane</keyword>
<evidence type="ECO:0000259" key="2">
    <source>
        <dbReference type="Pfam" id="PF13472"/>
    </source>
</evidence>
<dbReference type="AlphaFoldDB" id="A0A5C4T4R5"/>
<sequence length="264" mass="29023">MKERSIRWLMIVSSVFGLLWIGGLGLTLGYYFSDAAEAPPAIAVTAKAEPPKQTEAEEASFRLLALGDSLTRGTGDPEGKGYVGYVSDQLKTKSKQPVVADNYGINGQTSAQLAAQLQQIEMKSQVQAASAILVSIGGNDLFRGGETLDNLDPKNIQGIRDEYLRQLDTIFQQLRKDNAEATIFLIGLYNPFIALKDSEATSKIVRDWNYEAAEVAGRYPQTVVVPTFDLFQLKVQDYLARDLFHPNAAGYRLIGDRVASLIAW</sequence>
<dbReference type="Gene3D" id="3.40.50.1110">
    <property type="entry name" value="SGNH hydrolase"/>
    <property type="match status" value="1"/>
</dbReference>
<evidence type="ECO:0000313" key="4">
    <source>
        <dbReference type="Proteomes" id="UP000307943"/>
    </source>
</evidence>
<proteinExistence type="predicted"/>
<dbReference type="PANTHER" id="PTHR30383:SF27">
    <property type="entry name" value="SPORE GERMINATION LIPASE LIPC"/>
    <property type="match status" value="1"/>
</dbReference>
<dbReference type="InterPro" id="IPR036514">
    <property type="entry name" value="SGNH_hydro_sf"/>
</dbReference>
<organism evidence="3 4">
    <name type="scientific">Paenibacillus hemerocallicola</name>
    <dbReference type="NCBI Taxonomy" id="1172614"/>
    <lineage>
        <taxon>Bacteria</taxon>
        <taxon>Bacillati</taxon>
        <taxon>Bacillota</taxon>
        <taxon>Bacilli</taxon>
        <taxon>Bacillales</taxon>
        <taxon>Paenibacillaceae</taxon>
        <taxon>Paenibacillus</taxon>
    </lineage>
</organism>